<organism evidence="2 3">
    <name type="scientific">Desulfoglaeba alkanexedens ALDC</name>
    <dbReference type="NCBI Taxonomy" id="980445"/>
    <lineage>
        <taxon>Bacteria</taxon>
        <taxon>Pseudomonadati</taxon>
        <taxon>Thermodesulfobacteriota</taxon>
        <taxon>Syntrophobacteria</taxon>
        <taxon>Syntrophobacterales</taxon>
        <taxon>Syntrophobacteraceae</taxon>
        <taxon>Desulfoglaeba</taxon>
    </lineage>
</organism>
<accession>A0A4P8L7R9</accession>
<gene>
    <name evidence="2" type="ORF">FDQ92_11125</name>
</gene>
<evidence type="ECO:0000313" key="2">
    <source>
        <dbReference type="EMBL" id="QCQ22672.1"/>
    </source>
</evidence>
<sequence length="203" mass="23003">MPFSRSWKNGREATGMNNREFLRVEVPELRVHYNLIPENCSIPHLLGFVEKREPSSGLEPEGCDPVQEMILRMVRRVESKLDRILGHLERDGYRPSYEFQGQVVNISGGGLSFATVNDHAVGAVLELCIFPQFGDPRPLFAIGKICSIEPYSSDVYPAASLVGVKFVEIEEEAREAIIRLVFQMERKRKQRDVEEGWNPGGKT</sequence>
<feature type="domain" description="PilZ" evidence="1">
    <location>
        <begin position="96"/>
        <end position="183"/>
    </location>
</feature>
<proteinExistence type="predicted"/>
<protein>
    <recommendedName>
        <fullName evidence="1">PilZ domain-containing protein</fullName>
    </recommendedName>
</protein>
<dbReference type="Gene3D" id="2.40.10.220">
    <property type="entry name" value="predicted glycosyltransferase like domains"/>
    <property type="match status" value="1"/>
</dbReference>
<evidence type="ECO:0000313" key="3">
    <source>
        <dbReference type="Proteomes" id="UP000298602"/>
    </source>
</evidence>
<dbReference type="AlphaFoldDB" id="A0A4P8L7R9"/>
<dbReference type="EMBL" id="CP040098">
    <property type="protein sequence ID" value="QCQ22672.1"/>
    <property type="molecule type" value="Genomic_DNA"/>
</dbReference>
<dbReference type="Pfam" id="PF07238">
    <property type="entry name" value="PilZ"/>
    <property type="match status" value="1"/>
</dbReference>
<evidence type="ECO:0000259" key="1">
    <source>
        <dbReference type="Pfam" id="PF07238"/>
    </source>
</evidence>
<dbReference type="InterPro" id="IPR009875">
    <property type="entry name" value="PilZ_domain"/>
</dbReference>
<dbReference type="OrthoDB" id="5506971at2"/>
<reference evidence="2 3" key="2">
    <citation type="submission" date="2019-05" db="EMBL/GenBank/DDBJ databases">
        <authorList>
            <person name="Suflita J.M."/>
            <person name="Marks C.R."/>
        </authorList>
    </citation>
    <scope>NUCLEOTIDE SEQUENCE [LARGE SCALE GENOMIC DNA]</scope>
    <source>
        <strain evidence="2 3">ALDC</strain>
    </source>
</reference>
<name>A0A4P8L7R9_9BACT</name>
<dbReference type="KEGG" id="dax:FDQ92_11125"/>
<keyword evidence="3" id="KW-1185">Reference proteome</keyword>
<dbReference type="Proteomes" id="UP000298602">
    <property type="component" value="Chromosome"/>
</dbReference>
<dbReference type="GO" id="GO:0035438">
    <property type="term" value="F:cyclic-di-GMP binding"/>
    <property type="evidence" value="ECO:0007669"/>
    <property type="project" value="InterPro"/>
</dbReference>
<reference evidence="2 3" key="1">
    <citation type="submission" date="2019-05" db="EMBL/GenBank/DDBJ databases">
        <title>The Complete Genome Sequence of the n-alkane-degrading Desulfoglaeba alkanexedens ALDC reveals multiple alkylsuccinate synthase gene clusters.</title>
        <authorList>
            <person name="Callaghan A.V."/>
            <person name="Davidova I.A."/>
            <person name="Duncan K.E."/>
            <person name="Morris B."/>
            <person name="McInerney M.J."/>
        </authorList>
    </citation>
    <scope>NUCLEOTIDE SEQUENCE [LARGE SCALE GENOMIC DNA]</scope>
    <source>
        <strain evidence="2 3">ALDC</strain>
    </source>
</reference>